<keyword evidence="2" id="KW-1185">Reference proteome</keyword>
<dbReference type="Proteomes" id="UP000729290">
    <property type="component" value="Unassembled WGS sequence"/>
</dbReference>
<name>A0ABS2G726_9FIRM</name>
<accession>A0ABS2G726</accession>
<organism evidence="1 2">
    <name type="scientific">Anaerotignum lactatifermentans</name>
    <dbReference type="NCBI Taxonomy" id="160404"/>
    <lineage>
        <taxon>Bacteria</taxon>
        <taxon>Bacillati</taxon>
        <taxon>Bacillota</taxon>
        <taxon>Clostridia</taxon>
        <taxon>Lachnospirales</taxon>
        <taxon>Anaerotignaceae</taxon>
        <taxon>Anaerotignum</taxon>
    </lineage>
</organism>
<evidence type="ECO:0000313" key="2">
    <source>
        <dbReference type="Proteomes" id="UP000729290"/>
    </source>
</evidence>
<dbReference type="EMBL" id="JACSNV010000004">
    <property type="protein sequence ID" value="MBM6877281.1"/>
    <property type="molecule type" value="Genomic_DNA"/>
</dbReference>
<evidence type="ECO:0000313" key="1">
    <source>
        <dbReference type="EMBL" id="MBM6877281.1"/>
    </source>
</evidence>
<comment type="caution">
    <text evidence="1">The sequence shown here is derived from an EMBL/GenBank/DDBJ whole genome shotgun (WGS) entry which is preliminary data.</text>
</comment>
<gene>
    <name evidence="1" type="ORF">H9X83_03780</name>
</gene>
<sequence length="98" mass="11580">MDQKDRYQRQYAGYAQNGFFFEKRSDFFSHENVPFFPVSIFLSTVTYYTAETLENQGENGVFHLVFLWRKNVFWGWAQRGYFFPGRGGLRLRLAGTLG</sequence>
<protein>
    <submittedName>
        <fullName evidence="1">Uncharacterized protein</fullName>
    </submittedName>
</protein>
<reference evidence="1 2" key="1">
    <citation type="journal article" date="2021" name="Sci. Rep.">
        <title>The distribution of antibiotic resistance genes in chicken gut microbiota commensals.</title>
        <authorList>
            <person name="Juricova H."/>
            <person name="Matiasovicova J."/>
            <person name="Kubasova T."/>
            <person name="Cejkova D."/>
            <person name="Rychlik I."/>
        </authorList>
    </citation>
    <scope>NUCLEOTIDE SEQUENCE [LARGE SCALE GENOMIC DNA]</scope>
    <source>
        <strain evidence="1 2">An431b</strain>
    </source>
</reference>
<proteinExistence type="predicted"/>